<reference evidence="2 3" key="1">
    <citation type="submission" date="2018-08" db="EMBL/GenBank/DDBJ databases">
        <title>A genome reference for cultivated species of the human gut microbiota.</title>
        <authorList>
            <person name="Zou Y."/>
            <person name="Xue W."/>
            <person name="Luo G."/>
        </authorList>
    </citation>
    <scope>NUCLEOTIDE SEQUENCE [LARGE SCALE GENOMIC DNA]</scope>
    <source>
        <strain evidence="2 3">AM34-25</strain>
    </source>
</reference>
<proteinExistence type="predicted"/>
<dbReference type="AlphaFoldDB" id="A0A414BAH2"/>
<comment type="caution">
    <text evidence="2">The sequence shown here is derived from an EMBL/GenBank/DDBJ whole genome shotgun (WGS) entry which is preliminary data.</text>
</comment>
<feature type="region of interest" description="Disordered" evidence="1">
    <location>
        <begin position="1"/>
        <end position="34"/>
    </location>
</feature>
<dbReference type="EMBL" id="QSIF01000064">
    <property type="protein sequence ID" value="RHC71004.1"/>
    <property type="molecule type" value="Genomic_DNA"/>
</dbReference>
<protein>
    <submittedName>
        <fullName evidence="2">Uncharacterized protein</fullName>
    </submittedName>
</protein>
<feature type="compositionally biased region" description="Polar residues" evidence="1">
    <location>
        <begin position="22"/>
        <end position="31"/>
    </location>
</feature>
<name>A0A414BAH2_BACUN</name>
<sequence length="74" mass="8378">MLFSAKEIEENDQKILRKPKTSAKNDFPTQKTNRENKSKIKTVCFKAVLRALLCSTSIPSDFDKSSKLGKKTSQ</sequence>
<organism evidence="2 3">
    <name type="scientific">Bacteroides uniformis</name>
    <dbReference type="NCBI Taxonomy" id="820"/>
    <lineage>
        <taxon>Bacteria</taxon>
        <taxon>Pseudomonadati</taxon>
        <taxon>Bacteroidota</taxon>
        <taxon>Bacteroidia</taxon>
        <taxon>Bacteroidales</taxon>
        <taxon>Bacteroidaceae</taxon>
        <taxon>Bacteroides</taxon>
    </lineage>
</organism>
<evidence type="ECO:0000313" key="3">
    <source>
        <dbReference type="Proteomes" id="UP000284514"/>
    </source>
</evidence>
<evidence type="ECO:0000256" key="1">
    <source>
        <dbReference type="SAM" id="MobiDB-lite"/>
    </source>
</evidence>
<gene>
    <name evidence="2" type="ORF">DW831_20230</name>
</gene>
<dbReference type="Proteomes" id="UP000284514">
    <property type="component" value="Unassembled WGS sequence"/>
</dbReference>
<feature type="compositionally biased region" description="Basic and acidic residues" evidence="1">
    <location>
        <begin position="1"/>
        <end position="15"/>
    </location>
</feature>
<evidence type="ECO:0000313" key="2">
    <source>
        <dbReference type="EMBL" id="RHC71004.1"/>
    </source>
</evidence>
<accession>A0A414BAH2</accession>